<keyword evidence="6" id="KW-0560">Oxidoreductase</keyword>
<gene>
    <name evidence="13" type="ordered locus">Bathy12g01140</name>
</gene>
<proteinExistence type="inferred from homology"/>
<protein>
    <recommendedName>
        <fullName evidence="15">Cytochrome oxidase assembly</fullName>
    </recommendedName>
</protein>
<evidence type="ECO:0000256" key="11">
    <source>
        <dbReference type="ARBA" id="ARBA00048044"/>
    </source>
</evidence>
<dbReference type="AlphaFoldDB" id="K8FB06"/>
<keyword evidence="4" id="KW-0479">Metal-binding</keyword>
<sequence length="548" mass="60958">MSSLGIRLRGVLFATNSAARTHAAEAMMTMRKTSQKTSSPTTTFNRRTIFTSTKTPKASSSVLSGARANRMAENAIPRGFSGRNPSSSFTSSSGYVWNALTKMQKKIPTRRTGTGTTSTSYRTFSSSSLAVAARRSSSFPKLRRYHEQHQSLLLRRRRQYSTSETMHQNPLVLGGPRAVKQVTYWLVGGCAWVFSMVVIGGMTRLTRSGLSMTDWKFQYEHPPLTLEDWEREFDKYKQSPEYQKTNIGMTLEEYKFIYWMEYGHRMWGRVLGIYFAAPLAYFSYKGYITSKLMRRLGVFFVLGATQGMIGWWMVKSGLKQTEEQKFDVPRVSPYRLATHLAGAFTIYTGMVWTTLNVMNPVSPAQLPAATEALISATKQLRKAAHPLAGLIGLTAISGAYVAGMDAGRAYNTFPLMDGKVVPDEYLKDWESKGWRNFFENTAAVQFNHRVLALTTLASVSAVHAMFRGNAALSSQSKLHLNALMGVTVAQVGLGITALLYHVPAELGSAHQANALILFTVILSLMHSARKPKKLVFVKDLWAHKPAAA</sequence>
<dbReference type="InterPro" id="IPR023754">
    <property type="entry name" value="HemeA_Synthase_type2"/>
</dbReference>
<comment type="subcellular location">
    <subcellularLocation>
        <location evidence="2">Membrane</location>
        <topology evidence="2">Multi-pass membrane protein</topology>
    </subcellularLocation>
</comment>
<dbReference type="GO" id="GO:0046872">
    <property type="term" value="F:metal ion binding"/>
    <property type="evidence" value="ECO:0007669"/>
    <property type="project" value="UniProtKB-KW"/>
</dbReference>
<evidence type="ECO:0008006" key="15">
    <source>
        <dbReference type="Google" id="ProtNLM"/>
    </source>
</evidence>
<dbReference type="PANTHER" id="PTHR23289:SF2">
    <property type="entry name" value="CYTOCHROME C OXIDASE ASSEMBLY PROTEIN COX15 HOMOLOG"/>
    <property type="match status" value="1"/>
</dbReference>
<evidence type="ECO:0000256" key="9">
    <source>
        <dbReference type="ARBA" id="ARBA00023136"/>
    </source>
</evidence>
<dbReference type="STRING" id="41875.K8FB06"/>
<feature type="transmembrane region" description="Helical" evidence="12">
    <location>
        <begin position="334"/>
        <end position="355"/>
    </location>
</feature>
<evidence type="ECO:0000256" key="7">
    <source>
        <dbReference type="ARBA" id="ARBA00023004"/>
    </source>
</evidence>
<evidence type="ECO:0000256" key="2">
    <source>
        <dbReference type="ARBA" id="ARBA00004141"/>
    </source>
</evidence>
<comment type="cofactor">
    <cofactor evidence="1">
        <name>heme b</name>
        <dbReference type="ChEBI" id="CHEBI:60344"/>
    </cofactor>
</comment>
<dbReference type="Pfam" id="PF02628">
    <property type="entry name" value="COX15-CtaA"/>
    <property type="match status" value="1"/>
</dbReference>
<keyword evidence="9 12" id="KW-0472">Membrane</keyword>
<dbReference type="GeneID" id="19012322"/>
<keyword evidence="7" id="KW-0408">Iron</keyword>
<feature type="transmembrane region" description="Helical" evidence="12">
    <location>
        <begin position="266"/>
        <end position="284"/>
    </location>
</feature>
<evidence type="ECO:0000256" key="5">
    <source>
        <dbReference type="ARBA" id="ARBA00022989"/>
    </source>
</evidence>
<dbReference type="PANTHER" id="PTHR23289">
    <property type="entry name" value="CYTOCHROME C OXIDASE ASSEMBLY PROTEIN COX15"/>
    <property type="match status" value="1"/>
</dbReference>
<evidence type="ECO:0000256" key="1">
    <source>
        <dbReference type="ARBA" id="ARBA00001970"/>
    </source>
</evidence>
<organism evidence="13 14">
    <name type="scientific">Bathycoccus prasinos</name>
    <dbReference type="NCBI Taxonomy" id="41875"/>
    <lineage>
        <taxon>Eukaryota</taxon>
        <taxon>Viridiplantae</taxon>
        <taxon>Chlorophyta</taxon>
        <taxon>Mamiellophyceae</taxon>
        <taxon>Mamiellales</taxon>
        <taxon>Bathycoccaceae</taxon>
        <taxon>Bathycoccus</taxon>
    </lineage>
</organism>
<evidence type="ECO:0000256" key="6">
    <source>
        <dbReference type="ARBA" id="ARBA00023002"/>
    </source>
</evidence>
<reference evidence="13 14" key="1">
    <citation type="submission" date="2011-10" db="EMBL/GenBank/DDBJ databases">
        <authorList>
            <person name="Genoscope - CEA"/>
        </authorList>
    </citation>
    <scope>NUCLEOTIDE SEQUENCE [LARGE SCALE GENOMIC DNA]</scope>
    <source>
        <strain evidence="13 14">RCC 1105</strain>
    </source>
</reference>
<keyword evidence="3 12" id="KW-0812">Transmembrane</keyword>
<feature type="transmembrane region" description="Helical" evidence="12">
    <location>
        <begin position="296"/>
        <end position="314"/>
    </location>
</feature>
<comment type="pathway">
    <text evidence="10">Porphyrin-containing compound metabolism; heme A biosynthesis; heme A from heme O: step 1/1.</text>
</comment>
<dbReference type="HAMAP" id="MF_01665">
    <property type="entry name" value="HemeA_synth_type2"/>
    <property type="match status" value="1"/>
</dbReference>
<evidence type="ECO:0000256" key="4">
    <source>
        <dbReference type="ARBA" id="ARBA00022723"/>
    </source>
</evidence>
<dbReference type="GO" id="GO:0006784">
    <property type="term" value="P:heme A biosynthetic process"/>
    <property type="evidence" value="ECO:0007669"/>
    <property type="project" value="InterPro"/>
</dbReference>
<accession>K8FB06</accession>
<dbReference type="InterPro" id="IPR003780">
    <property type="entry name" value="COX15/CtaA_fam"/>
</dbReference>
<keyword evidence="8" id="KW-0350">Heme biosynthesis</keyword>
<evidence type="ECO:0000256" key="3">
    <source>
        <dbReference type="ARBA" id="ARBA00022692"/>
    </source>
</evidence>
<evidence type="ECO:0000313" key="14">
    <source>
        <dbReference type="Proteomes" id="UP000198341"/>
    </source>
</evidence>
<evidence type="ECO:0000313" key="13">
    <source>
        <dbReference type="EMBL" id="CCO18798.1"/>
    </source>
</evidence>
<feature type="transmembrane region" description="Helical" evidence="12">
    <location>
        <begin position="512"/>
        <end position="528"/>
    </location>
</feature>
<dbReference type="RefSeq" id="XP_007509683.1">
    <property type="nucleotide sequence ID" value="XM_007509621.1"/>
</dbReference>
<dbReference type="KEGG" id="bpg:Bathy12g01140"/>
<dbReference type="GO" id="GO:0016653">
    <property type="term" value="F:oxidoreductase activity, acting on NAD(P)H, heme protein as acceptor"/>
    <property type="evidence" value="ECO:0007669"/>
    <property type="project" value="TreeGrafter"/>
</dbReference>
<dbReference type="GO" id="GO:0120547">
    <property type="term" value="F:heme A synthase activity"/>
    <property type="evidence" value="ECO:0007669"/>
    <property type="project" value="UniProtKB-EC"/>
</dbReference>
<feature type="transmembrane region" description="Helical" evidence="12">
    <location>
        <begin position="383"/>
        <end position="403"/>
    </location>
</feature>
<feature type="transmembrane region" description="Helical" evidence="12">
    <location>
        <begin position="478"/>
        <end position="500"/>
    </location>
</feature>
<evidence type="ECO:0000256" key="12">
    <source>
        <dbReference type="SAM" id="Phobius"/>
    </source>
</evidence>
<dbReference type="OrthoDB" id="1726137at2759"/>
<feature type="transmembrane region" description="Helical" evidence="12">
    <location>
        <begin position="182"/>
        <end position="202"/>
    </location>
</feature>
<dbReference type="Proteomes" id="UP000198341">
    <property type="component" value="Chromosome 12"/>
</dbReference>
<evidence type="ECO:0000256" key="8">
    <source>
        <dbReference type="ARBA" id="ARBA00023133"/>
    </source>
</evidence>
<dbReference type="EMBL" id="FO082267">
    <property type="protein sequence ID" value="CCO18798.1"/>
    <property type="molecule type" value="Genomic_DNA"/>
</dbReference>
<feature type="transmembrane region" description="Helical" evidence="12">
    <location>
        <begin position="446"/>
        <end position="466"/>
    </location>
</feature>
<name>K8FB06_9CHLO</name>
<keyword evidence="14" id="KW-1185">Reference proteome</keyword>
<dbReference type="eggNOG" id="KOG2725">
    <property type="taxonomic scope" value="Eukaryota"/>
</dbReference>
<evidence type="ECO:0000256" key="10">
    <source>
        <dbReference type="ARBA" id="ARBA00044501"/>
    </source>
</evidence>
<comment type="catalytic activity">
    <reaction evidence="11">
        <text>Fe(II)-heme o + 2 A + H2O = Fe(II)-heme a + 2 AH2</text>
        <dbReference type="Rhea" id="RHEA:63388"/>
        <dbReference type="ChEBI" id="CHEBI:13193"/>
        <dbReference type="ChEBI" id="CHEBI:15377"/>
        <dbReference type="ChEBI" id="CHEBI:17499"/>
        <dbReference type="ChEBI" id="CHEBI:60530"/>
        <dbReference type="ChEBI" id="CHEBI:61715"/>
        <dbReference type="EC" id="1.17.99.9"/>
    </reaction>
    <physiologicalReaction direction="left-to-right" evidence="11">
        <dbReference type="Rhea" id="RHEA:63389"/>
    </physiologicalReaction>
</comment>
<keyword evidence="5 12" id="KW-1133">Transmembrane helix</keyword>
<dbReference type="GO" id="GO:0005743">
    <property type="term" value="C:mitochondrial inner membrane"/>
    <property type="evidence" value="ECO:0007669"/>
    <property type="project" value="TreeGrafter"/>
</dbReference>